<keyword evidence="2" id="KW-1185">Reference proteome</keyword>
<organism evidence="1 2">
    <name type="scientific">Datura stramonium</name>
    <name type="common">Jimsonweed</name>
    <name type="synonym">Common thornapple</name>
    <dbReference type="NCBI Taxonomy" id="4076"/>
    <lineage>
        <taxon>Eukaryota</taxon>
        <taxon>Viridiplantae</taxon>
        <taxon>Streptophyta</taxon>
        <taxon>Embryophyta</taxon>
        <taxon>Tracheophyta</taxon>
        <taxon>Spermatophyta</taxon>
        <taxon>Magnoliopsida</taxon>
        <taxon>eudicotyledons</taxon>
        <taxon>Gunneridae</taxon>
        <taxon>Pentapetalae</taxon>
        <taxon>asterids</taxon>
        <taxon>lamiids</taxon>
        <taxon>Solanales</taxon>
        <taxon>Solanaceae</taxon>
        <taxon>Solanoideae</taxon>
        <taxon>Datureae</taxon>
        <taxon>Datura</taxon>
    </lineage>
</organism>
<sequence>MERNGGRQYGVVVLLELEKEVEETVVATRENAKNRSARMVFGSVRCEKSGKWREIRRLCQSSLRLEIERGRV</sequence>
<dbReference type="EMBL" id="JACEIK010005532">
    <property type="protein sequence ID" value="MCE0481742.1"/>
    <property type="molecule type" value="Genomic_DNA"/>
</dbReference>
<evidence type="ECO:0000313" key="2">
    <source>
        <dbReference type="Proteomes" id="UP000823775"/>
    </source>
</evidence>
<dbReference type="Proteomes" id="UP000823775">
    <property type="component" value="Unassembled WGS sequence"/>
</dbReference>
<accession>A0ABS8VNI3</accession>
<evidence type="ECO:0000313" key="1">
    <source>
        <dbReference type="EMBL" id="MCE0481742.1"/>
    </source>
</evidence>
<protein>
    <submittedName>
        <fullName evidence="1">Uncharacterized protein</fullName>
    </submittedName>
</protein>
<name>A0ABS8VNI3_DATST</name>
<proteinExistence type="predicted"/>
<comment type="caution">
    <text evidence="1">The sequence shown here is derived from an EMBL/GenBank/DDBJ whole genome shotgun (WGS) entry which is preliminary data.</text>
</comment>
<reference evidence="1 2" key="1">
    <citation type="journal article" date="2021" name="BMC Genomics">
        <title>Datura genome reveals duplications of psychoactive alkaloid biosynthetic genes and high mutation rate following tissue culture.</title>
        <authorList>
            <person name="Rajewski A."/>
            <person name="Carter-House D."/>
            <person name="Stajich J."/>
            <person name="Litt A."/>
        </authorList>
    </citation>
    <scope>NUCLEOTIDE SEQUENCE [LARGE SCALE GENOMIC DNA]</scope>
    <source>
        <strain evidence="1">AR-01</strain>
    </source>
</reference>
<gene>
    <name evidence="1" type="ORF">HAX54_039737</name>
</gene>